<organism evidence="4 5">
    <name type="scientific">Kocuria flava</name>
    <dbReference type="NCBI Taxonomy" id="446860"/>
    <lineage>
        <taxon>Bacteria</taxon>
        <taxon>Bacillati</taxon>
        <taxon>Actinomycetota</taxon>
        <taxon>Actinomycetes</taxon>
        <taxon>Micrococcales</taxon>
        <taxon>Micrococcaceae</taxon>
        <taxon>Kocuria</taxon>
    </lineage>
</organism>
<evidence type="ECO:0000313" key="5">
    <source>
        <dbReference type="Proteomes" id="UP000234632"/>
    </source>
</evidence>
<keyword evidence="2" id="KW-0472">Membrane</keyword>
<evidence type="ECO:0000256" key="1">
    <source>
        <dbReference type="SAM" id="MobiDB-lite"/>
    </source>
</evidence>
<evidence type="ECO:0000256" key="2">
    <source>
        <dbReference type="SAM" id="Phobius"/>
    </source>
</evidence>
<accession>A0A2N4T1Y3</accession>
<reference evidence="4 5" key="1">
    <citation type="submission" date="2015-12" db="EMBL/GenBank/DDBJ databases">
        <authorList>
            <person name="Shamseldin A."/>
            <person name="Moawad H."/>
            <person name="Abd El-Rahim W.M."/>
            <person name="Sadowsky M.J."/>
        </authorList>
    </citation>
    <scope>NUCLEOTIDE SEQUENCE [LARGE SCALE GENOMIC DNA]</scope>
    <source>
        <strain evidence="4 5">S43</strain>
    </source>
</reference>
<gene>
    <name evidence="4" type="ORF">AUQ48_08280</name>
</gene>
<keyword evidence="2" id="KW-1133">Transmembrane helix</keyword>
<feature type="region of interest" description="Disordered" evidence="1">
    <location>
        <begin position="161"/>
        <end position="201"/>
    </location>
</feature>
<dbReference type="Proteomes" id="UP000234632">
    <property type="component" value="Unassembled WGS sequence"/>
</dbReference>
<feature type="signal peptide" evidence="3">
    <location>
        <begin position="1"/>
        <end position="27"/>
    </location>
</feature>
<proteinExistence type="predicted"/>
<protein>
    <recommendedName>
        <fullName evidence="6">Gram-positive cocci surface proteins LPxTG domain-containing protein</fullName>
    </recommendedName>
</protein>
<evidence type="ECO:0008006" key="6">
    <source>
        <dbReference type="Google" id="ProtNLM"/>
    </source>
</evidence>
<name>A0A2N4T1Y3_9MICC</name>
<keyword evidence="2" id="KW-0812">Transmembrane</keyword>
<comment type="caution">
    <text evidence="4">The sequence shown here is derived from an EMBL/GenBank/DDBJ whole genome shotgun (WGS) entry which is preliminary data.</text>
</comment>
<evidence type="ECO:0000313" key="4">
    <source>
        <dbReference type="EMBL" id="PLC12228.1"/>
    </source>
</evidence>
<sequence length="233" mass="23448">MKKWVAAGSSAAVLAGGLFLGAPAAHADTCVPAGASPAVTNLITSADHLYDAGVHFNSLVEDPQVLAELQAQQAVLEDAIVNDDTMDRARGAWGEILRLQEAYAASSGDQAVQDAYAATQAAAQGFEAAAVEARQQGEVYMEDGADLVGLFQGTCGGLLPAGGTGEDWSEDDGDWAGGDDWGGDDSAPATGSNEGWNVDTAAEDSGSTGLIAGLLAAGGAAAAAVALRLRRRA</sequence>
<keyword evidence="3" id="KW-0732">Signal</keyword>
<dbReference type="EMBL" id="LOMZ01000001">
    <property type="protein sequence ID" value="PLC12228.1"/>
    <property type="molecule type" value="Genomic_DNA"/>
</dbReference>
<evidence type="ECO:0000256" key="3">
    <source>
        <dbReference type="SAM" id="SignalP"/>
    </source>
</evidence>
<feature type="chain" id="PRO_5014606791" description="Gram-positive cocci surface proteins LPxTG domain-containing protein" evidence="3">
    <location>
        <begin position="28"/>
        <end position="233"/>
    </location>
</feature>
<feature type="transmembrane region" description="Helical" evidence="2">
    <location>
        <begin position="210"/>
        <end position="229"/>
    </location>
</feature>
<dbReference type="AlphaFoldDB" id="A0A2N4T1Y3"/>